<evidence type="ECO:0000313" key="2">
    <source>
        <dbReference type="Proteomes" id="UP000789396"/>
    </source>
</evidence>
<keyword evidence="2" id="KW-1185">Reference proteome</keyword>
<dbReference type="OrthoDB" id="2431404at2759"/>
<dbReference type="Proteomes" id="UP000789396">
    <property type="component" value="Unassembled WGS sequence"/>
</dbReference>
<dbReference type="AlphaFoldDB" id="A0A9N9EMV1"/>
<accession>A0A9N9EMV1</accession>
<protein>
    <submittedName>
        <fullName evidence="1">4218_t:CDS:1</fullName>
    </submittedName>
</protein>
<feature type="non-terminal residue" evidence="1">
    <location>
        <position position="107"/>
    </location>
</feature>
<sequence>GEVTVQVSLQRRNLEKKILEEKVDCGHIADLLCYTDSYEKLCLLACDGPHKNDITKMASDQFHLSRLLKDCLDDMTVKYFNRVNNDETCLYTIGIQLGVESSGLYTM</sequence>
<evidence type="ECO:0000313" key="1">
    <source>
        <dbReference type="EMBL" id="CAG8683581.1"/>
    </source>
</evidence>
<comment type="caution">
    <text evidence="1">The sequence shown here is derived from an EMBL/GenBank/DDBJ whole genome shotgun (WGS) entry which is preliminary data.</text>
</comment>
<dbReference type="EMBL" id="CAJVPZ010017961">
    <property type="protein sequence ID" value="CAG8683581.1"/>
    <property type="molecule type" value="Genomic_DNA"/>
</dbReference>
<organism evidence="1 2">
    <name type="scientific">Racocetra fulgida</name>
    <dbReference type="NCBI Taxonomy" id="60492"/>
    <lineage>
        <taxon>Eukaryota</taxon>
        <taxon>Fungi</taxon>
        <taxon>Fungi incertae sedis</taxon>
        <taxon>Mucoromycota</taxon>
        <taxon>Glomeromycotina</taxon>
        <taxon>Glomeromycetes</taxon>
        <taxon>Diversisporales</taxon>
        <taxon>Gigasporaceae</taxon>
        <taxon>Racocetra</taxon>
    </lineage>
</organism>
<name>A0A9N9EMV1_9GLOM</name>
<proteinExistence type="predicted"/>
<gene>
    <name evidence="1" type="ORF">RFULGI_LOCUS9715</name>
</gene>
<reference evidence="1" key="1">
    <citation type="submission" date="2021-06" db="EMBL/GenBank/DDBJ databases">
        <authorList>
            <person name="Kallberg Y."/>
            <person name="Tangrot J."/>
            <person name="Rosling A."/>
        </authorList>
    </citation>
    <scope>NUCLEOTIDE SEQUENCE</scope>
    <source>
        <strain evidence="1">IN212</strain>
    </source>
</reference>